<name>A0ACB8RRR2_9AGAM</name>
<gene>
    <name evidence="1" type="ORF">FA95DRAFT_1360443</name>
</gene>
<protein>
    <submittedName>
        <fullName evidence="1">Uncharacterized protein</fullName>
    </submittedName>
</protein>
<organism evidence="1 2">
    <name type="scientific">Auriscalpium vulgare</name>
    <dbReference type="NCBI Taxonomy" id="40419"/>
    <lineage>
        <taxon>Eukaryota</taxon>
        <taxon>Fungi</taxon>
        <taxon>Dikarya</taxon>
        <taxon>Basidiomycota</taxon>
        <taxon>Agaricomycotina</taxon>
        <taxon>Agaricomycetes</taxon>
        <taxon>Russulales</taxon>
        <taxon>Auriscalpiaceae</taxon>
        <taxon>Auriscalpium</taxon>
    </lineage>
</organism>
<evidence type="ECO:0000313" key="1">
    <source>
        <dbReference type="EMBL" id="KAI0046542.1"/>
    </source>
</evidence>
<evidence type="ECO:0000313" key="2">
    <source>
        <dbReference type="Proteomes" id="UP000814033"/>
    </source>
</evidence>
<dbReference type="EMBL" id="MU275923">
    <property type="protein sequence ID" value="KAI0046542.1"/>
    <property type="molecule type" value="Genomic_DNA"/>
</dbReference>
<reference evidence="1" key="2">
    <citation type="journal article" date="2022" name="New Phytol.">
        <title>Evolutionary transition to the ectomycorrhizal habit in the genomes of a hyperdiverse lineage of mushroom-forming fungi.</title>
        <authorList>
            <person name="Looney B."/>
            <person name="Miyauchi S."/>
            <person name="Morin E."/>
            <person name="Drula E."/>
            <person name="Courty P.E."/>
            <person name="Kohler A."/>
            <person name="Kuo A."/>
            <person name="LaButti K."/>
            <person name="Pangilinan J."/>
            <person name="Lipzen A."/>
            <person name="Riley R."/>
            <person name="Andreopoulos W."/>
            <person name="He G."/>
            <person name="Johnson J."/>
            <person name="Nolan M."/>
            <person name="Tritt A."/>
            <person name="Barry K.W."/>
            <person name="Grigoriev I.V."/>
            <person name="Nagy L.G."/>
            <person name="Hibbett D."/>
            <person name="Henrissat B."/>
            <person name="Matheny P.B."/>
            <person name="Labbe J."/>
            <person name="Martin F.M."/>
        </authorList>
    </citation>
    <scope>NUCLEOTIDE SEQUENCE</scope>
    <source>
        <strain evidence="1">FP105234-sp</strain>
    </source>
</reference>
<comment type="caution">
    <text evidence="1">The sequence shown here is derived from an EMBL/GenBank/DDBJ whole genome shotgun (WGS) entry which is preliminary data.</text>
</comment>
<reference evidence="1" key="1">
    <citation type="submission" date="2021-02" db="EMBL/GenBank/DDBJ databases">
        <authorList>
            <consortium name="DOE Joint Genome Institute"/>
            <person name="Ahrendt S."/>
            <person name="Looney B.P."/>
            <person name="Miyauchi S."/>
            <person name="Morin E."/>
            <person name="Drula E."/>
            <person name="Courty P.E."/>
            <person name="Chicoki N."/>
            <person name="Fauchery L."/>
            <person name="Kohler A."/>
            <person name="Kuo A."/>
            <person name="Labutti K."/>
            <person name="Pangilinan J."/>
            <person name="Lipzen A."/>
            <person name="Riley R."/>
            <person name="Andreopoulos W."/>
            <person name="He G."/>
            <person name="Johnson J."/>
            <person name="Barry K.W."/>
            <person name="Grigoriev I.V."/>
            <person name="Nagy L."/>
            <person name="Hibbett D."/>
            <person name="Henrissat B."/>
            <person name="Matheny P.B."/>
            <person name="Labbe J."/>
            <person name="Martin F."/>
        </authorList>
    </citation>
    <scope>NUCLEOTIDE SEQUENCE</scope>
    <source>
        <strain evidence="1">FP105234-sp</strain>
    </source>
</reference>
<accession>A0ACB8RRR2</accession>
<sequence length="439" mass="47299">MAPSSRTPSVPAISQPFPLQKKKPAQASATRATASGTGSLKAIPSSASLQVAQPRPAPARADSERRAGLSRKRARRDTLDENADGGRADVPRVRQRLVSMSSTETIRPRRPSVVAAPVTPRAPGPRARGPPSGECIPGAGHAAGARPLAESNRSSAPDVAPAEATPRTLRRVGTLALRPSRSDAARAVDKYTARPASPSPPMVHHTEPQAQRPAPPRPPSPPIQAQDYSRPGSAQSTRRAPVASSSRTVRTPLPARASLERFDLKLSAYEKHVELWDLPDGSVYAWQGLLVVTDRAAGGAGVAPPLNRVDIACSTHAYEGRYSGETNALPVFSTAFRGRRRSGREAVAGARDFCADTGIVLANMWHAHPQHRQWYAKFWVPIPLDLFGNRDTRMFRFKAQVELYDDWADRMVTVSSGTIVADVSHLRKQRDMDGAAVLV</sequence>
<keyword evidence="2" id="KW-1185">Reference proteome</keyword>
<proteinExistence type="predicted"/>
<dbReference type="Proteomes" id="UP000814033">
    <property type="component" value="Unassembled WGS sequence"/>
</dbReference>